<name>A0A1H6VAJ1_9GAMM</name>
<organism evidence="3 4">
    <name type="scientific">Azotobacter beijerinckii</name>
    <dbReference type="NCBI Taxonomy" id="170623"/>
    <lineage>
        <taxon>Bacteria</taxon>
        <taxon>Pseudomonadati</taxon>
        <taxon>Pseudomonadota</taxon>
        <taxon>Gammaproteobacteria</taxon>
        <taxon>Pseudomonadales</taxon>
        <taxon>Pseudomonadaceae</taxon>
        <taxon>Azotobacter</taxon>
    </lineage>
</organism>
<evidence type="ECO:0000259" key="2">
    <source>
        <dbReference type="Pfam" id="PF13699"/>
    </source>
</evidence>
<gene>
    <name evidence="3" type="ORF">SAMN04244579_02806</name>
</gene>
<protein>
    <recommendedName>
        <fullName evidence="2">eCIS core domain-containing protein</fullName>
    </recommendedName>
</protein>
<dbReference type="STRING" id="170623.SAMN04244579_02806"/>
<feature type="region of interest" description="Disordered" evidence="1">
    <location>
        <begin position="202"/>
        <end position="237"/>
    </location>
</feature>
<feature type="domain" description="eCIS core" evidence="2">
    <location>
        <begin position="89"/>
        <end position="169"/>
    </location>
</feature>
<reference evidence="3 4" key="1">
    <citation type="submission" date="2016-10" db="EMBL/GenBank/DDBJ databases">
        <authorList>
            <person name="de Groot N.N."/>
        </authorList>
    </citation>
    <scope>NUCLEOTIDE SEQUENCE [LARGE SCALE GENOMIC DNA]</scope>
    <source>
        <strain evidence="3 4">DSM 1041</strain>
    </source>
</reference>
<dbReference type="Pfam" id="PF13699">
    <property type="entry name" value="eCIS_core"/>
    <property type="match status" value="1"/>
</dbReference>
<dbReference type="Proteomes" id="UP000199005">
    <property type="component" value="Unassembled WGS sequence"/>
</dbReference>
<dbReference type="RefSeq" id="WP_090900392.1">
    <property type="nucleotide sequence ID" value="NZ_FNYO01000032.1"/>
</dbReference>
<evidence type="ECO:0000256" key="1">
    <source>
        <dbReference type="SAM" id="MobiDB-lite"/>
    </source>
</evidence>
<evidence type="ECO:0000313" key="3">
    <source>
        <dbReference type="EMBL" id="SEJ01649.1"/>
    </source>
</evidence>
<dbReference type="AlphaFoldDB" id="A0A1H6VAJ1"/>
<dbReference type="InterPro" id="IPR025295">
    <property type="entry name" value="eCIS_core_dom"/>
</dbReference>
<evidence type="ECO:0000313" key="4">
    <source>
        <dbReference type="Proteomes" id="UP000199005"/>
    </source>
</evidence>
<dbReference type="EMBL" id="FNYO01000032">
    <property type="protein sequence ID" value="SEJ01649.1"/>
    <property type="molecule type" value="Genomic_DNA"/>
</dbReference>
<sequence>MGKHSMFARGLRVTGLVLGLCTGLLASAGGGVPAGSSELDELHRQIRALIPSAGTGDAVDETLLQAGVPVLQELIVGSRDEALRSGVRPMPPDIRRQLAGFLPERVLEAARYRVQGGEDLTLQSNLIRYGDAQAITLDYVIVFEKSDDALHNPTLWAHELTHVDQYQRWGIQEFSARYLRDYQAVEREAYEAEPRYAAWAKLQKNRKPAPGGDPGDAATEHRPIPPLPDGDRSSTCGTEVTACQIDNPGPVGTPCWCYTASGAAAGSLIPDSADDAAPAAPPPEPVNACDSPSEACPPGAEADSPCPCLMPPGDFPDTAR</sequence>
<proteinExistence type="predicted"/>
<accession>A0A1H6VAJ1</accession>
<feature type="region of interest" description="Disordered" evidence="1">
    <location>
        <begin position="269"/>
        <end position="320"/>
    </location>
</feature>